<dbReference type="Proteomes" id="UP001208570">
    <property type="component" value="Unassembled WGS sequence"/>
</dbReference>
<protein>
    <recommendedName>
        <fullName evidence="4">SOWAHA-C winged helix-turn-helix domain-containing protein</fullName>
    </recommendedName>
</protein>
<evidence type="ECO:0000313" key="6">
    <source>
        <dbReference type="Proteomes" id="UP001208570"/>
    </source>
</evidence>
<sequence>MAEEDTLFGLDIVKDFILAKGGKTTNHELVTHFKSFLNNPKWKNQNRQKFKEIVNTLATVKLDESGEKVLMLKRKYRDGGASSQPADTTSSLLKELPRHRPKAKKAKLAEQFESTMSSDTSSANITTSGAEAADSPAATLESDIHAGPSLSEMIAGEIGSMTTQIQDTCDRQPGGDETCDDDEASSVSNPEAEPMVSGSEQGQAIASEVSLPMVEEDIVPEEPPAAAEEDGQVPGQVIDKPENGEGGVAAAAAHHDGDTDSGMCDDGVRDGTDTDGASFVSSGVESVTSTPAPNRQTSVAGTSEEDDSNSESSMTVTVSCLITVCHLK</sequence>
<dbReference type="PANTHER" id="PTHR14491:SF7">
    <property type="entry name" value="SOSONDOWAH, ISOFORM G"/>
    <property type="match status" value="1"/>
</dbReference>
<reference evidence="5" key="1">
    <citation type="journal article" date="2023" name="Mol. Biol. Evol.">
        <title>Third-Generation Sequencing Reveals the Adaptive Role of the Epigenome in Three Deep-Sea Polychaetes.</title>
        <authorList>
            <person name="Perez M."/>
            <person name="Aroh O."/>
            <person name="Sun Y."/>
            <person name="Lan Y."/>
            <person name="Juniper S.K."/>
            <person name="Young C.R."/>
            <person name="Angers B."/>
            <person name="Qian P.Y."/>
        </authorList>
    </citation>
    <scope>NUCLEOTIDE SEQUENCE</scope>
    <source>
        <strain evidence="5">P08H-3</strain>
    </source>
</reference>
<dbReference type="EMBL" id="JAODUP010000326">
    <property type="protein sequence ID" value="KAK2152537.1"/>
    <property type="molecule type" value="Genomic_DNA"/>
</dbReference>
<feature type="region of interest" description="Disordered" evidence="3">
    <location>
        <begin position="166"/>
        <end position="203"/>
    </location>
</feature>
<keyword evidence="2" id="KW-0040">ANK repeat</keyword>
<accession>A0AAD9JGW7</accession>
<dbReference type="AlphaFoldDB" id="A0AAD9JGW7"/>
<feature type="compositionally biased region" description="Polar residues" evidence="3">
    <location>
        <begin position="81"/>
        <end position="92"/>
    </location>
</feature>
<evidence type="ECO:0000313" key="5">
    <source>
        <dbReference type="EMBL" id="KAK2152537.1"/>
    </source>
</evidence>
<feature type="domain" description="SOWAHA-C winged helix-turn-helix" evidence="4">
    <location>
        <begin position="11"/>
        <end position="88"/>
    </location>
</feature>
<keyword evidence="1" id="KW-0677">Repeat</keyword>
<proteinExistence type="predicted"/>
<organism evidence="5 6">
    <name type="scientific">Paralvinella palmiformis</name>
    <dbReference type="NCBI Taxonomy" id="53620"/>
    <lineage>
        <taxon>Eukaryota</taxon>
        <taxon>Metazoa</taxon>
        <taxon>Spiralia</taxon>
        <taxon>Lophotrochozoa</taxon>
        <taxon>Annelida</taxon>
        <taxon>Polychaeta</taxon>
        <taxon>Sedentaria</taxon>
        <taxon>Canalipalpata</taxon>
        <taxon>Terebellida</taxon>
        <taxon>Terebelliformia</taxon>
        <taxon>Alvinellidae</taxon>
        <taxon>Paralvinella</taxon>
    </lineage>
</organism>
<comment type="caution">
    <text evidence="5">The sequence shown here is derived from an EMBL/GenBank/DDBJ whole genome shotgun (WGS) entry which is preliminary data.</text>
</comment>
<gene>
    <name evidence="5" type="ORF">LSH36_326g09013</name>
</gene>
<feature type="region of interest" description="Disordered" evidence="3">
    <location>
        <begin position="77"/>
        <end position="138"/>
    </location>
</feature>
<evidence type="ECO:0000259" key="4">
    <source>
        <dbReference type="Pfam" id="PF25877"/>
    </source>
</evidence>
<feature type="region of interest" description="Disordered" evidence="3">
    <location>
        <begin position="241"/>
        <end position="315"/>
    </location>
</feature>
<feature type="compositionally biased region" description="Polar residues" evidence="3">
    <location>
        <begin position="112"/>
        <end position="129"/>
    </location>
</feature>
<feature type="compositionally biased region" description="Basic residues" evidence="3">
    <location>
        <begin position="97"/>
        <end position="106"/>
    </location>
</feature>
<evidence type="ECO:0000256" key="2">
    <source>
        <dbReference type="ARBA" id="ARBA00023043"/>
    </source>
</evidence>
<evidence type="ECO:0000256" key="3">
    <source>
        <dbReference type="SAM" id="MobiDB-lite"/>
    </source>
</evidence>
<dbReference type="InterPro" id="IPR058889">
    <property type="entry name" value="WHD_SOWAHA-C"/>
</dbReference>
<keyword evidence="6" id="KW-1185">Reference proteome</keyword>
<feature type="compositionally biased region" description="Polar residues" evidence="3">
    <location>
        <begin position="279"/>
        <end position="301"/>
    </location>
</feature>
<evidence type="ECO:0000256" key="1">
    <source>
        <dbReference type="ARBA" id="ARBA00022737"/>
    </source>
</evidence>
<name>A0AAD9JGW7_9ANNE</name>
<dbReference type="Pfam" id="PF25877">
    <property type="entry name" value="WHD_SOWAH"/>
    <property type="match status" value="1"/>
</dbReference>
<dbReference type="PANTHER" id="PTHR14491">
    <property type="entry name" value="SOSONDOWAH, ISOFORM G"/>
    <property type="match status" value="1"/>
</dbReference>